<feature type="binding site" evidence="13">
    <location>
        <position position="570"/>
    </location>
    <ligand>
        <name>Zn(2+)</name>
        <dbReference type="ChEBI" id="CHEBI:29105"/>
    </ligand>
</feature>
<dbReference type="Gene3D" id="2.40.30.130">
    <property type="match status" value="1"/>
</dbReference>
<dbReference type="InterPro" id="IPR018162">
    <property type="entry name" value="Ala-tRNA-ligase_IIc_anticod-bd"/>
</dbReference>
<keyword evidence="13" id="KW-0963">Cytoplasm</keyword>
<comment type="subcellular location">
    <subcellularLocation>
        <location evidence="13">Cytoplasm</location>
    </subcellularLocation>
</comment>
<protein>
    <recommendedName>
        <fullName evidence="13">Alanine--tRNA ligase</fullName>
        <ecNumber evidence="13">6.1.1.7</ecNumber>
    </recommendedName>
    <alternativeName>
        <fullName evidence="13">Alanyl-tRNA synthetase</fullName>
        <shortName evidence="13">AlaRS</shortName>
    </alternativeName>
</protein>
<dbReference type="OrthoDB" id="9803884at2"/>
<dbReference type="InterPro" id="IPR018163">
    <property type="entry name" value="Thr/Ala-tRNA-synth_IIc_edit"/>
</dbReference>
<feature type="binding site" evidence="13">
    <location>
        <position position="668"/>
    </location>
    <ligand>
        <name>Zn(2+)</name>
        <dbReference type="ChEBI" id="CHEBI:29105"/>
    </ligand>
</feature>
<dbReference type="FunFam" id="3.30.930.10:FF:000004">
    <property type="entry name" value="Alanine--tRNA ligase"/>
    <property type="match status" value="1"/>
</dbReference>
<dbReference type="InterPro" id="IPR002318">
    <property type="entry name" value="Ala-tRNA-lgiase_IIc"/>
</dbReference>
<evidence type="ECO:0000313" key="14">
    <source>
        <dbReference type="EMBL" id="AKL95239.1"/>
    </source>
</evidence>
<dbReference type="KEGG" id="cace:CACET_c17910"/>
<feature type="binding site" evidence="13">
    <location>
        <position position="566"/>
    </location>
    <ligand>
        <name>Zn(2+)</name>
        <dbReference type="ChEBI" id="CHEBI:29105"/>
    </ligand>
</feature>
<dbReference type="InterPro" id="IPR050058">
    <property type="entry name" value="Ala-tRNA_ligase"/>
</dbReference>
<dbReference type="PATRIC" id="fig|84022.5.peg.3248"/>
<dbReference type="GO" id="GO:0004813">
    <property type="term" value="F:alanine-tRNA ligase activity"/>
    <property type="evidence" value="ECO:0007669"/>
    <property type="project" value="UniProtKB-UniRule"/>
</dbReference>
<dbReference type="InterPro" id="IPR009000">
    <property type="entry name" value="Transl_B-barrel_sf"/>
</dbReference>
<dbReference type="Proteomes" id="UP000035704">
    <property type="component" value="Chromosome"/>
</dbReference>
<dbReference type="Pfam" id="PF07973">
    <property type="entry name" value="tRNA_SAD"/>
    <property type="match status" value="1"/>
</dbReference>
<keyword evidence="5 13" id="KW-0547">Nucleotide-binding</keyword>
<evidence type="ECO:0000256" key="12">
    <source>
        <dbReference type="ARBA" id="ARBA00048300"/>
    </source>
</evidence>
<evidence type="ECO:0000256" key="6">
    <source>
        <dbReference type="ARBA" id="ARBA00022833"/>
    </source>
</evidence>
<dbReference type="InterPro" id="IPR018164">
    <property type="entry name" value="Ala-tRNA-synth_IIc_N"/>
</dbReference>
<dbReference type="InterPro" id="IPR003156">
    <property type="entry name" value="DHHA1_dom"/>
</dbReference>
<dbReference type="GO" id="GO:0008270">
    <property type="term" value="F:zinc ion binding"/>
    <property type="evidence" value="ECO:0007669"/>
    <property type="project" value="UniProtKB-UniRule"/>
</dbReference>
<dbReference type="Pfam" id="PF01411">
    <property type="entry name" value="tRNA-synt_2c"/>
    <property type="match status" value="1"/>
</dbReference>
<keyword evidence="8 13" id="KW-0694">RNA-binding</keyword>
<dbReference type="InterPro" id="IPR023033">
    <property type="entry name" value="Ala_tRNA_ligase_euk/bac"/>
</dbReference>
<comment type="similarity">
    <text evidence="1 13">Belongs to the class-II aminoacyl-tRNA synthetase family.</text>
</comment>
<dbReference type="GO" id="GO:0005524">
    <property type="term" value="F:ATP binding"/>
    <property type="evidence" value="ECO:0007669"/>
    <property type="project" value="UniProtKB-UniRule"/>
</dbReference>
<dbReference type="InterPro" id="IPR012947">
    <property type="entry name" value="tRNA_SAD"/>
</dbReference>
<dbReference type="Gene3D" id="3.30.54.20">
    <property type="match status" value="1"/>
</dbReference>
<dbReference type="GO" id="GO:0002161">
    <property type="term" value="F:aminoacyl-tRNA deacylase activity"/>
    <property type="evidence" value="ECO:0007669"/>
    <property type="project" value="TreeGrafter"/>
</dbReference>
<comment type="cofactor">
    <cofactor evidence="13">
        <name>Zn(2+)</name>
        <dbReference type="ChEBI" id="CHEBI:29105"/>
    </cofactor>
    <text evidence="13">Binds 1 zinc ion per subunit.</text>
</comment>
<dbReference type="NCBIfam" id="TIGR00344">
    <property type="entry name" value="alaS"/>
    <property type="match status" value="1"/>
</dbReference>
<organism evidence="14 15">
    <name type="scientific">Clostridium aceticum</name>
    <dbReference type="NCBI Taxonomy" id="84022"/>
    <lineage>
        <taxon>Bacteria</taxon>
        <taxon>Bacillati</taxon>
        <taxon>Bacillota</taxon>
        <taxon>Clostridia</taxon>
        <taxon>Eubacteriales</taxon>
        <taxon>Clostridiaceae</taxon>
        <taxon>Clostridium</taxon>
    </lineage>
</organism>
<evidence type="ECO:0000256" key="3">
    <source>
        <dbReference type="ARBA" id="ARBA00022598"/>
    </source>
</evidence>
<dbReference type="Gene3D" id="3.10.310.40">
    <property type="match status" value="1"/>
</dbReference>
<proteinExistence type="inferred from homology"/>
<keyword evidence="3 13" id="KW-0436">Ligase</keyword>
<dbReference type="SMART" id="SM00863">
    <property type="entry name" value="tRNA_SAD"/>
    <property type="match status" value="1"/>
</dbReference>
<dbReference type="CDD" id="cd00673">
    <property type="entry name" value="AlaRS_core"/>
    <property type="match status" value="1"/>
</dbReference>
<dbReference type="Gene3D" id="6.10.250.550">
    <property type="match status" value="1"/>
</dbReference>
<dbReference type="GO" id="GO:0016740">
    <property type="term" value="F:transferase activity"/>
    <property type="evidence" value="ECO:0007669"/>
    <property type="project" value="UniProtKB-ARBA"/>
</dbReference>
<reference evidence="14 15" key="1">
    <citation type="submission" date="2014-10" db="EMBL/GenBank/DDBJ databases">
        <title>Genome sequence of Clostridium aceticum DSM 1496.</title>
        <authorList>
            <person name="Poehlein A."/>
            <person name="Schiel-Bengelsdorf B."/>
            <person name="Gottschalk G."/>
            <person name="Duerre P."/>
            <person name="Daniel R."/>
        </authorList>
    </citation>
    <scope>NUCLEOTIDE SEQUENCE [LARGE SCALE GENOMIC DNA]</scope>
    <source>
        <strain evidence="14 15">DSM 1496</strain>
    </source>
</reference>
<dbReference type="FunFam" id="3.10.310.40:FF:000001">
    <property type="entry name" value="Alanine--tRNA ligase"/>
    <property type="match status" value="1"/>
</dbReference>
<gene>
    <name evidence="14" type="primary">alaS1</name>
    <name evidence="13" type="synonym">alaS</name>
    <name evidence="14" type="ORF">CACET_c17910</name>
</gene>
<feature type="binding site" evidence="13">
    <location>
        <position position="672"/>
    </location>
    <ligand>
        <name>Zn(2+)</name>
        <dbReference type="ChEBI" id="CHEBI:29105"/>
    </ligand>
</feature>
<dbReference type="GO" id="GO:0005829">
    <property type="term" value="C:cytosol"/>
    <property type="evidence" value="ECO:0007669"/>
    <property type="project" value="TreeGrafter"/>
</dbReference>
<evidence type="ECO:0000256" key="8">
    <source>
        <dbReference type="ARBA" id="ARBA00022884"/>
    </source>
</evidence>
<dbReference type="GO" id="GO:0140096">
    <property type="term" value="F:catalytic activity, acting on a protein"/>
    <property type="evidence" value="ECO:0007669"/>
    <property type="project" value="UniProtKB-ARBA"/>
</dbReference>
<dbReference type="AlphaFoldDB" id="A0A0D8IFW0"/>
<dbReference type="PROSITE" id="PS50860">
    <property type="entry name" value="AA_TRNA_LIGASE_II_ALA"/>
    <property type="match status" value="1"/>
</dbReference>
<keyword evidence="2 13" id="KW-0820">tRNA-binding</keyword>
<keyword evidence="9 13" id="KW-0648">Protein biosynthesis</keyword>
<dbReference type="SUPFAM" id="SSF50447">
    <property type="entry name" value="Translation proteins"/>
    <property type="match status" value="1"/>
</dbReference>
<name>A0A0D8IFW0_9CLOT</name>
<dbReference type="FunFam" id="3.30.54.20:FF:000001">
    <property type="entry name" value="Alanine--tRNA ligase"/>
    <property type="match status" value="1"/>
</dbReference>
<keyword evidence="7 13" id="KW-0067">ATP-binding</keyword>
<dbReference type="GO" id="GO:0006419">
    <property type="term" value="P:alanyl-tRNA aminoacylation"/>
    <property type="evidence" value="ECO:0007669"/>
    <property type="project" value="UniProtKB-UniRule"/>
</dbReference>
<evidence type="ECO:0000256" key="1">
    <source>
        <dbReference type="ARBA" id="ARBA00008226"/>
    </source>
</evidence>
<dbReference type="Gene3D" id="3.30.980.10">
    <property type="entry name" value="Threonyl-trna Synthetase, Chain A, domain 2"/>
    <property type="match status" value="1"/>
</dbReference>
<dbReference type="PANTHER" id="PTHR11777">
    <property type="entry name" value="ALANYL-TRNA SYNTHETASE"/>
    <property type="match status" value="1"/>
</dbReference>
<dbReference type="EMBL" id="CP009687">
    <property type="protein sequence ID" value="AKL95239.1"/>
    <property type="molecule type" value="Genomic_DNA"/>
</dbReference>
<evidence type="ECO:0000256" key="9">
    <source>
        <dbReference type="ARBA" id="ARBA00022917"/>
    </source>
</evidence>
<sequence>MEKKGLNEIRQLFLDFFKSKDHLVRSSYPLVPQNDKSLLLINAGMAPLKPYFAGTEVPPNKRMATCQKCIRTGDIENVGHTARHATFFEMLGNFSFGDYFKEESILWGWEFVIQHLKMPEDKLWASVYLDDDEAYEIWSKKVGVSEDKIVRLGKEDNFWEIGVGPCGPCSEIYFDRGEKYGCGKADCKPGCDCDRYVEFWNHVFTQFDKDEAGNYNLLPNPNIDTGMGLERVACIMQDVDSIFEVDTMKYILDQACQITSSTYNKDEATNISLRIITDHIRSVTFMVSDGILPSNEGRGYVLRRLLRRAARHGKILGVQKSFLYQLVDAVIKMYGEMYTELQEKEDYIKRVIQVEEERFQETIDQGLDILNEYIKNLQTAKESTLTGELAFKLYDTYGFPLDLTKEILEEKGLQVDLQGFEEEMTKQRERARQARGTGDTEGWKEDVFSSLSMDITTNFKGYEETKNTGKVLAIVKENAIVDTAKEGEEIIVILDETTFYGEGGGQIGDVGVIYNEVFQGIVTDTKKGINNRIHQAVTIKAGTLKVGDVITTEVEEKTRKNTARNHTATHLLHKALKEVVGEHVQQAGSFVTSERLRFDFTHFEGLKTEEIKEIEEKINQQIMAGLQVGVLETTPKEAKAMGAEALFGEKYGETVRVVKVGDYSIELCGGTHIKNSSEIGMFFILSEGGVASGVRRIEAVTGAEAYRFVKNQQNTLQKAAELLKTSPSNMVSRLETFVVETKEKDREISRLKAQLATGAVDELLEKVKIIQDTKVIVTKVDVEGVEDLRKLGDTLKEKIQSGVVLLASEAEGKVSFVATATKDLLGKGVHAGNLVKEAAKITGGGGGGRPDMAQAGGKNPEKIKEALEAVEELLKKQLNG</sequence>
<comment type="function">
    <text evidence="11 13">Catalyzes the attachment of alanine to tRNA(Ala) in a two-step reaction: alanine is first activated by ATP to form Ala-AMP and then transferred to the acceptor end of tRNA(Ala). Also edits incorrectly charged Ser-tRNA(Ala) and Gly-tRNA(Ala) via its editing domain.</text>
</comment>
<dbReference type="InterPro" id="IPR018165">
    <property type="entry name" value="Ala-tRNA-synth_IIc_core"/>
</dbReference>
<keyword evidence="10 13" id="KW-0030">Aminoacyl-tRNA synthetase</keyword>
<dbReference type="SUPFAM" id="SSF55186">
    <property type="entry name" value="ThrRS/AlaRS common domain"/>
    <property type="match status" value="1"/>
</dbReference>
<keyword evidence="15" id="KW-1185">Reference proteome</keyword>
<dbReference type="EC" id="6.1.1.7" evidence="13"/>
<evidence type="ECO:0000256" key="5">
    <source>
        <dbReference type="ARBA" id="ARBA00022741"/>
    </source>
</evidence>
<dbReference type="InterPro" id="IPR045864">
    <property type="entry name" value="aa-tRNA-synth_II/BPL/LPL"/>
</dbReference>
<evidence type="ECO:0000256" key="4">
    <source>
        <dbReference type="ARBA" id="ARBA00022723"/>
    </source>
</evidence>
<evidence type="ECO:0000256" key="2">
    <source>
        <dbReference type="ARBA" id="ARBA00022555"/>
    </source>
</evidence>
<keyword evidence="6 13" id="KW-0862">Zinc</keyword>
<evidence type="ECO:0000256" key="13">
    <source>
        <dbReference type="HAMAP-Rule" id="MF_00036"/>
    </source>
</evidence>
<dbReference type="PANTHER" id="PTHR11777:SF9">
    <property type="entry name" value="ALANINE--TRNA LIGASE, CYTOPLASMIC"/>
    <property type="match status" value="1"/>
</dbReference>
<evidence type="ECO:0000256" key="10">
    <source>
        <dbReference type="ARBA" id="ARBA00023146"/>
    </source>
</evidence>
<dbReference type="PRINTS" id="PR00980">
    <property type="entry name" value="TRNASYNTHALA"/>
</dbReference>
<comment type="domain">
    <text evidence="13">Consists of three domains; the N-terminal catalytic domain, the editing domain and the C-terminal C-Ala domain. The editing domain removes incorrectly charged amino acids, while the C-Ala domain, along with tRNA(Ala), serves as a bridge to cooperatively bring together the editing and aminoacylation centers thus stimulating deacylation of misacylated tRNAs.</text>
</comment>
<dbReference type="FunFam" id="3.30.980.10:FF:000004">
    <property type="entry name" value="Alanine--tRNA ligase, cytoplasmic"/>
    <property type="match status" value="1"/>
</dbReference>
<dbReference type="Gene3D" id="3.30.930.10">
    <property type="entry name" value="Bira Bifunctional Protein, Domain 2"/>
    <property type="match status" value="1"/>
</dbReference>
<comment type="catalytic activity">
    <reaction evidence="12 13">
        <text>tRNA(Ala) + L-alanine + ATP = L-alanyl-tRNA(Ala) + AMP + diphosphate</text>
        <dbReference type="Rhea" id="RHEA:12540"/>
        <dbReference type="Rhea" id="RHEA-COMP:9657"/>
        <dbReference type="Rhea" id="RHEA-COMP:9923"/>
        <dbReference type="ChEBI" id="CHEBI:30616"/>
        <dbReference type="ChEBI" id="CHEBI:33019"/>
        <dbReference type="ChEBI" id="CHEBI:57972"/>
        <dbReference type="ChEBI" id="CHEBI:78442"/>
        <dbReference type="ChEBI" id="CHEBI:78497"/>
        <dbReference type="ChEBI" id="CHEBI:456215"/>
        <dbReference type="EC" id="6.1.1.7"/>
    </reaction>
</comment>
<evidence type="ECO:0000256" key="7">
    <source>
        <dbReference type="ARBA" id="ARBA00022840"/>
    </source>
</evidence>
<evidence type="ECO:0000313" key="15">
    <source>
        <dbReference type="Proteomes" id="UP000035704"/>
    </source>
</evidence>
<keyword evidence="4 13" id="KW-0479">Metal-binding</keyword>
<dbReference type="RefSeq" id="WP_044823947.1">
    <property type="nucleotide sequence ID" value="NZ_CP009687.1"/>
</dbReference>
<dbReference type="GO" id="GO:0000049">
    <property type="term" value="F:tRNA binding"/>
    <property type="evidence" value="ECO:0007669"/>
    <property type="project" value="UniProtKB-KW"/>
</dbReference>
<dbReference type="STRING" id="84022.CACET_c17910"/>
<dbReference type="HAMAP" id="MF_00036_B">
    <property type="entry name" value="Ala_tRNA_synth_B"/>
    <property type="match status" value="1"/>
</dbReference>
<accession>A0A0D8IFW0</accession>
<dbReference type="SUPFAM" id="SSF55681">
    <property type="entry name" value="Class II aaRS and biotin synthetases"/>
    <property type="match status" value="1"/>
</dbReference>
<dbReference type="Pfam" id="PF02272">
    <property type="entry name" value="DHHA1"/>
    <property type="match status" value="1"/>
</dbReference>
<dbReference type="SUPFAM" id="SSF101353">
    <property type="entry name" value="Putative anticodon-binding domain of alanyl-tRNA synthetase (AlaRS)"/>
    <property type="match status" value="1"/>
</dbReference>
<evidence type="ECO:0000256" key="11">
    <source>
        <dbReference type="ARBA" id="ARBA00024779"/>
    </source>
</evidence>